<dbReference type="EMBL" id="SDWT01000001">
    <property type="protein sequence ID" value="RYB94088.1"/>
    <property type="molecule type" value="Genomic_DNA"/>
</dbReference>
<dbReference type="InterPro" id="IPR003018">
    <property type="entry name" value="GAF"/>
</dbReference>
<keyword evidence="4" id="KW-1185">Reference proteome</keyword>
<dbReference type="Pfam" id="PF13556">
    <property type="entry name" value="HTH_30"/>
    <property type="match status" value="1"/>
</dbReference>
<dbReference type="PANTHER" id="PTHR33744:SF1">
    <property type="entry name" value="DNA-BINDING TRANSCRIPTIONAL ACTIVATOR ADER"/>
    <property type="match status" value="1"/>
</dbReference>
<dbReference type="InterPro" id="IPR051448">
    <property type="entry name" value="CdaR-like_regulators"/>
</dbReference>
<dbReference type="Gene3D" id="3.30.450.40">
    <property type="match status" value="1"/>
</dbReference>
<protein>
    <submittedName>
        <fullName evidence="3">GAF domain-containing protein</fullName>
    </submittedName>
</protein>
<evidence type="ECO:0000259" key="2">
    <source>
        <dbReference type="SMART" id="SM00065"/>
    </source>
</evidence>
<dbReference type="InterPro" id="IPR042070">
    <property type="entry name" value="PucR_C-HTH_sf"/>
</dbReference>
<dbReference type="AlphaFoldDB" id="A0A4Q2RYC5"/>
<dbReference type="InterPro" id="IPR025736">
    <property type="entry name" value="PucR_C-HTH_dom"/>
</dbReference>
<comment type="similarity">
    <text evidence="1">Belongs to the CdaR family.</text>
</comment>
<evidence type="ECO:0000313" key="3">
    <source>
        <dbReference type="EMBL" id="RYB94088.1"/>
    </source>
</evidence>
<dbReference type="Pfam" id="PF17853">
    <property type="entry name" value="GGDEF_2"/>
    <property type="match status" value="1"/>
</dbReference>
<dbReference type="RefSeq" id="WP_129399441.1">
    <property type="nucleotide sequence ID" value="NZ_SDWT01000001.1"/>
</dbReference>
<accession>A0A4Q2RYC5</accession>
<dbReference type="Proteomes" id="UP000294071">
    <property type="component" value="Unassembled WGS sequence"/>
</dbReference>
<sequence length="623" mass="65519">MPTTATSLLELQVLRGVARALGSDPDPRVVLTRVAEAVACGRPDRDVYLYTYDPTDNDLVLVGATESPAATHVGSLRVAYGSGVTGWVAASRESYLVADEPARDPRFLAYPGIGEERYGAIFSVPIVSAGDELVGCITVWATTGNRFADFEVGLVEDVAAMVAASFERERLAGAAQRSARDLDGVHALAAMVTGRVPVATVVDRATELARSATDADVAVAVVTDPSGADRMVLKTGPASDPGVAATLASLRPALLEIDLELRRSRISWQVASDRVARALEGSARAVTTAAVRVGADELGSMACYRLDPRGFGAPGPDVVRTIAHQVATAIKLTIALDGLEERNALSWFLRDLTSGRLGSDELVRRATAVGLDRARSHVIAVASLTGLPAVASLTPAGMSPAPLEGGLSDHLARTAGLPRDTLFASTPHQVVAVVPWTSGRSSLEALRLALVEACATLRSSTGAALTVGLSRPVSSLEELGDGLAEAREAMIVGSTMANPSGVFTLDDVGHHLLLSRVSSAATVPDRYAVAVARIAEYDRVKRTELLDTLAAFLHVRSQSAAARELIIHRNTLNQRLTRASRLGGLDVHDPAEWFPLQLALKVHQARTGTWPGELAGPPAERAT</sequence>
<organism evidence="3 4">
    <name type="scientific">Nocardioides oleivorans</name>
    <dbReference type="NCBI Taxonomy" id="273676"/>
    <lineage>
        <taxon>Bacteria</taxon>
        <taxon>Bacillati</taxon>
        <taxon>Actinomycetota</taxon>
        <taxon>Actinomycetes</taxon>
        <taxon>Propionibacteriales</taxon>
        <taxon>Nocardioidaceae</taxon>
        <taxon>Nocardioides</taxon>
    </lineage>
</organism>
<name>A0A4Q2RYC5_9ACTN</name>
<proteinExistence type="inferred from homology"/>
<dbReference type="InterPro" id="IPR041522">
    <property type="entry name" value="CdaR_GGDEF"/>
</dbReference>
<reference evidence="3 4" key="1">
    <citation type="submission" date="2019-01" db="EMBL/GenBank/DDBJ databases">
        <title>Novel species of Nocardioides.</title>
        <authorList>
            <person name="Liu Q."/>
            <person name="Xin Y.-H."/>
        </authorList>
    </citation>
    <scope>NUCLEOTIDE SEQUENCE [LARGE SCALE GENOMIC DNA]</scope>
    <source>
        <strain evidence="3 4">CGMCC 4.6882</strain>
    </source>
</reference>
<gene>
    <name evidence="3" type="ORF">EUA93_06835</name>
</gene>
<evidence type="ECO:0000313" key="4">
    <source>
        <dbReference type="Proteomes" id="UP000294071"/>
    </source>
</evidence>
<dbReference type="Pfam" id="PF13185">
    <property type="entry name" value="GAF_2"/>
    <property type="match status" value="1"/>
</dbReference>
<dbReference type="InterPro" id="IPR029016">
    <property type="entry name" value="GAF-like_dom_sf"/>
</dbReference>
<feature type="domain" description="GAF" evidence="2">
    <location>
        <begin position="197"/>
        <end position="340"/>
    </location>
</feature>
<dbReference type="OrthoDB" id="8450798at2"/>
<feature type="domain" description="GAF" evidence="2">
    <location>
        <begin position="26"/>
        <end position="176"/>
    </location>
</feature>
<dbReference type="SUPFAM" id="SSF55781">
    <property type="entry name" value="GAF domain-like"/>
    <property type="match status" value="2"/>
</dbReference>
<dbReference type="Gene3D" id="1.10.10.2840">
    <property type="entry name" value="PucR C-terminal helix-turn-helix domain"/>
    <property type="match status" value="1"/>
</dbReference>
<dbReference type="PANTHER" id="PTHR33744">
    <property type="entry name" value="CARBOHYDRATE DIACID REGULATOR"/>
    <property type="match status" value="1"/>
</dbReference>
<comment type="caution">
    <text evidence="3">The sequence shown here is derived from an EMBL/GenBank/DDBJ whole genome shotgun (WGS) entry which is preliminary data.</text>
</comment>
<dbReference type="SMART" id="SM00065">
    <property type="entry name" value="GAF"/>
    <property type="match status" value="2"/>
</dbReference>
<evidence type="ECO:0000256" key="1">
    <source>
        <dbReference type="ARBA" id="ARBA00006754"/>
    </source>
</evidence>